<dbReference type="AlphaFoldDB" id="A0A9D2VMF5"/>
<dbReference type="PANTHER" id="PTHR37299:SF4">
    <property type="entry name" value="TRANSCRIPTIONAL REGULATOR"/>
    <property type="match status" value="1"/>
</dbReference>
<evidence type="ECO:0000313" key="2">
    <source>
        <dbReference type="EMBL" id="HJH44409.1"/>
    </source>
</evidence>
<dbReference type="PROSITE" id="PS50930">
    <property type="entry name" value="HTH_LYTTR"/>
    <property type="match status" value="1"/>
</dbReference>
<dbReference type="EMBL" id="DYZL01000233">
    <property type="protein sequence ID" value="HJH44409.1"/>
    <property type="molecule type" value="Genomic_DNA"/>
</dbReference>
<evidence type="ECO:0000313" key="3">
    <source>
        <dbReference type="Proteomes" id="UP000789325"/>
    </source>
</evidence>
<dbReference type="GO" id="GO:0003677">
    <property type="term" value="F:DNA binding"/>
    <property type="evidence" value="ECO:0007669"/>
    <property type="project" value="UniProtKB-KW"/>
</dbReference>
<feature type="non-terminal residue" evidence="2">
    <location>
        <position position="1"/>
    </location>
</feature>
<dbReference type="PANTHER" id="PTHR37299">
    <property type="entry name" value="TRANSCRIPTIONAL REGULATOR-RELATED"/>
    <property type="match status" value="1"/>
</dbReference>
<sequence>PCPVRPRPEGPAMNVTIIEDPALDDIEVQVSCPRIDERAQRIVASLGAFDRTLAGMRDGALYRVPPGDVLYAETVDGTAFLYTADAVFETSLRLFEVEDKLAGTEFVRASRQMLVNFDHVRCIRPAPGARLRLSLDNGEAVIVSRQYAPAIKRKLGL</sequence>
<dbReference type="SMART" id="SM00850">
    <property type="entry name" value="LytTR"/>
    <property type="match status" value="1"/>
</dbReference>
<gene>
    <name evidence="2" type="ORF">K8V16_11530</name>
</gene>
<keyword evidence="2" id="KW-0238">DNA-binding</keyword>
<dbReference type="InterPro" id="IPR046947">
    <property type="entry name" value="LytR-like"/>
</dbReference>
<dbReference type="GO" id="GO:0000156">
    <property type="term" value="F:phosphorelay response regulator activity"/>
    <property type="evidence" value="ECO:0007669"/>
    <property type="project" value="InterPro"/>
</dbReference>
<dbReference type="InterPro" id="IPR007492">
    <property type="entry name" value="LytTR_DNA-bd_dom"/>
</dbReference>
<dbReference type="Pfam" id="PF04397">
    <property type="entry name" value="LytTR"/>
    <property type="match status" value="1"/>
</dbReference>
<dbReference type="Proteomes" id="UP000789325">
    <property type="component" value="Unassembled WGS sequence"/>
</dbReference>
<proteinExistence type="predicted"/>
<reference evidence="2" key="2">
    <citation type="submission" date="2021-09" db="EMBL/GenBank/DDBJ databases">
        <authorList>
            <person name="Gilroy R."/>
        </authorList>
    </citation>
    <scope>NUCLEOTIDE SEQUENCE</scope>
    <source>
        <strain evidence="2">USAMLcec12-2067</strain>
    </source>
</reference>
<comment type="caution">
    <text evidence="2">The sequence shown here is derived from an EMBL/GenBank/DDBJ whole genome shotgun (WGS) entry which is preliminary data.</text>
</comment>
<organism evidence="2 3">
    <name type="scientific">Rubneribacter badeniensis</name>
    <dbReference type="NCBI Taxonomy" id="2070688"/>
    <lineage>
        <taxon>Bacteria</taxon>
        <taxon>Bacillati</taxon>
        <taxon>Actinomycetota</taxon>
        <taxon>Coriobacteriia</taxon>
        <taxon>Eggerthellales</taxon>
        <taxon>Eggerthellaceae</taxon>
        <taxon>Rubneribacter</taxon>
    </lineage>
</organism>
<accession>A0A9D2VMF5</accession>
<protein>
    <submittedName>
        <fullName evidence="2">LytTR family transcriptional regulator DNA-binding domain-containing protein</fullName>
    </submittedName>
</protein>
<reference evidence="2" key="1">
    <citation type="journal article" date="2021" name="PeerJ">
        <title>Extensive microbial diversity within the chicken gut microbiome revealed by metagenomics and culture.</title>
        <authorList>
            <person name="Gilroy R."/>
            <person name="Ravi A."/>
            <person name="Getino M."/>
            <person name="Pursley I."/>
            <person name="Horton D.L."/>
            <person name="Alikhan N.F."/>
            <person name="Baker D."/>
            <person name="Gharbi K."/>
            <person name="Hall N."/>
            <person name="Watson M."/>
            <person name="Adriaenssens E.M."/>
            <person name="Foster-Nyarko E."/>
            <person name="Jarju S."/>
            <person name="Secka A."/>
            <person name="Antonio M."/>
            <person name="Oren A."/>
            <person name="Chaudhuri R.R."/>
            <person name="La Ragione R."/>
            <person name="Hildebrand F."/>
            <person name="Pallen M.J."/>
        </authorList>
    </citation>
    <scope>NUCLEOTIDE SEQUENCE</scope>
    <source>
        <strain evidence="2">USAMLcec12-2067</strain>
    </source>
</reference>
<evidence type="ECO:0000259" key="1">
    <source>
        <dbReference type="PROSITE" id="PS50930"/>
    </source>
</evidence>
<dbReference type="Gene3D" id="2.40.50.1020">
    <property type="entry name" value="LytTr DNA-binding domain"/>
    <property type="match status" value="1"/>
</dbReference>
<name>A0A9D2VMF5_9ACTN</name>
<feature type="domain" description="HTH LytTR-type" evidence="1">
    <location>
        <begin position="53"/>
        <end position="157"/>
    </location>
</feature>